<keyword evidence="1" id="KW-1133">Transmembrane helix</keyword>
<sequence length="78" mass="8331">MKDPHFREHSVVRSAQVQASIVLGLAVGYLLYAAVAVGIGASWPVDMDLVKFAAITAPVAGGIVGMCLLVRWIIRRTP</sequence>
<evidence type="ECO:0000313" key="2">
    <source>
        <dbReference type="EMBL" id="GAA0622552.1"/>
    </source>
</evidence>
<dbReference type="EMBL" id="BAAAGA010000005">
    <property type="protein sequence ID" value="GAA0622552.1"/>
    <property type="molecule type" value="Genomic_DNA"/>
</dbReference>
<proteinExistence type="predicted"/>
<keyword evidence="1" id="KW-0472">Membrane</keyword>
<dbReference type="RefSeq" id="WP_343792942.1">
    <property type="nucleotide sequence ID" value="NZ_BAAAGA010000005.1"/>
</dbReference>
<dbReference type="Proteomes" id="UP001501352">
    <property type="component" value="Unassembled WGS sequence"/>
</dbReference>
<organism evidence="2 3">
    <name type="scientific">Brevundimonas kwangchunensis</name>
    <dbReference type="NCBI Taxonomy" id="322163"/>
    <lineage>
        <taxon>Bacteria</taxon>
        <taxon>Pseudomonadati</taxon>
        <taxon>Pseudomonadota</taxon>
        <taxon>Alphaproteobacteria</taxon>
        <taxon>Caulobacterales</taxon>
        <taxon>Caulobacteraceae</taxon>
        <taxon>Brevundimonas</taxon>
    </lineage>
</organism>
<protein>
    <submittedName>
        <fullName evidence="2">Uncharacterized protein</fullName>
    </submittedName>
</protein>
<keyword evidence="1" id="KW-0812">Transmembrane</keyword>
<name>A0ABN1GXG7_9CAUL</name>
<accession>A0ABN1GXG7</accession>
<keyword evidence="3" id="KW-1185">Reference proteome</keyword>
<feature type="transmembrane region" description="Helical" evidence="1">
    <location>
        <begin position="21"/>
        <end position="43"/>
    </location>
</feature>
<comment type="caution">
    <text evidence="2">The sequence shown here is derived from an EMBL/GenBank/DDBJ whole genome shotgun (WGS) entry which is preliminary data.</text>
</comment>
<gene>
    <name evidence="2" type="ORF">GCM10009422_18140</name>
</gene>
<evidence type="ECO:0000313" key="3">
    <source>
        <dbReference type="Proteomes" id="UP001501352"/>
    </source>
</evidence>
<reference evidence="2 3" key="1">
    <citation type="journal article" date="2019" name="Int. J. Syst. Evol. Microbiol.">
        <title>The Global Catalogue of Microorganisms (GCM) 10K type strain sequencing project: providing services to taxonomists for standard genome sequencing and annotation.</title>
        <authorList>
            <consortium name="The Broad Institute Genomics Platform"/>
            <consortium name="The Broad Institute Genome Sequencing Center for Infectious Disease"/>
            <person name="Wu L."/>
            <person name="Ma J."/>
        </authorList>
    </citation>
    <scope>NUCLEOTIDE SEQUENCE [LARGE SCALE GENOMIC DNA]</scope>
    <source>
        <strain evidence="2 3">JCM 12928</strain>
    </source>
</reference>
<feature type="transmembrane region" description="Helical" evidence="1">
    <location>
        <begin position="49"/>
        <end position="74"/>
    </location>
</feature>
<evidence type="ECO:0000256" key="1">
    <source>
        <dbReference type="SAM" id="Phobius"/>
    </source>
</evidence>